<gene>
    <name evidence="3" type="ORF">A3Q56_02019</name>
</gene>
<dbReference type="InterPro" id="IPR039662">
    <property type="entry name" value="Cohesin_Scc3/SA"/>
</dbReference>
<sequence>MSETRLTRCRKRKLEELNECSLMDKSILENNLNTSKEMLLNGSKRLKRTSKARLNEISTDEKFVKNSIKTPKTDCKNSQKKYLDTIYEDFVKKGTNTKKIVNSIVNMYKKDKDKALLSVVHYFFRIAGGIKVITLDMLKTMAVPELVQKLTVNYEEQDGYYPIVSNLTKWKGVRKNISAFCSDLIEAIKHEILFDKYFVKQILSILMGMTDSQVRAFRHSSTFYCMKLMTPMVKIKCAMKKKIDLSSQSNSSFSNIENLKRSREDLKINFDILDAYINCIFQGVFVNRYRDSVSDIRSICIAEMERWMEYDRSEYLQDSYLKYIGWLLFDKSGTVRQTALHVLHYVYSDPKNVKLLSLFSMRFKDRFLDMILDKDNFVRVESVSIVTHIIAHSPNLLSDDDITGIINLIYVSQRNLAVAAANFLDIYIKNMISLECDDLDESINQSIDSEGDVSSKKDKFDTFYIKKLIKFLVQHGLPSHTSYFVDSILTNNDQLIRWHIFMNLILGENTFGIKLSDAEEIQIFEILYWSLYQSTTGNQPANRSGQKRAQTAKDQKRMLKNNENFCIQLLPHVEKLILMYSNELSIITNIIKILILCNLDYCHMYTQNISQIFKKIKKTIYLHNNQNLNYAVINFINHLTNSKNIIQDRATSFKHLLIQEFKNNFYQLQLKIKNIYNSSSNKEQQYSELEKLKYDLTSSLNRIKCLGKSFNIFEKNLFECVMFIMDLEFNDKEWQDIFCDCIKICHMSLCWARYEMESNEDGEIIIFLSNNVGRYLKRCILLCESKINTISCEAFSSICDIMIMFRYTTEPDQISKISYAPDFEFQKSLLSFVRINIFDAEIANDVESEDKPLKDLRQERSFAINNKRTCLGGICKIIIYNILPFKHSSLIIKHFGVFYTYYGDIIKDLIIRLRDIEPEELAKSFFSAFRSLYEDCLDFPSVKTKKIMNNLSGHFIACLNVDYKKIRKPIVLIHRKIIFYAISFKNAEDEKSNNLNILRYLVPFSQKLVKTDKSFVLHLLIDNIPDYCTQKKMPEQYESVEMYKKSLATGSIKYREEFDLVDDEESTIINNLLAKDEPS</sequence>
<keyword evidence="4" id="KW-1185">Reference proteome</keyword>
<dbReference type="PANTHER" id="PTHR11199">
    <property type="entry name" value="STROMAL ANTIGEN"/>
    <property type="match status" value="1"/>
</dbReference>
<dbReference type="Pfam" id="PF08514">
    <property type="entry name" value="STAG"/>
    <property type="match status" value="1"/>
</dbReference>
<evidence type="ECO:0000313" key="4">
    <source>
        <dbReference type="Proteomes" id="UP000078046"/>
    </source>
</evidence>
<accession>A0A177B9W6</accession>
<dbReference type="SUPFAM" id="SSF48371">
    <property type="entry name" value="ARM repeat"/>
    <property type="match status" value="1"/>
</dbReference>
<dbReference type="Pfam" id="PF21581">
    <property type="entry name" value="SCD"/>
    <property type="match status" value="1"/>
</dbReference>
<dbReference type="GO" id="GO:0008278">
    <property type="term" value="C:cohesin complex"/>
    <property type="evidence" value="ECO:0007669"/>
    <property type="project" value="TreeGrafter"/>
</dbReference>
<dbReference type="Pfam" id="PF24571">
    <property type="entry name" value="HEAT_SCC3-SA"/>
    <property type="match status" value="1"/>
</dbReference>
<comment type="similarity">
    <text evidence="1">Belongs to the SCC3 family.</text>
</comment>
<dbReference type="GO" id="GO:0007062">
    <property type="term" value="P:sister chromatid cohesion"/>
    <property type="evidence" value="ECO:0007669"/>
    <property type="project" value="UniProtKB-ARBA"/>
</dbReference>
<dbReference type="Proteomes" id="UP000078046">
    <property type="component" value="Unassembled WGS sequence"/>
</dbReference>
<dbReference type="InterPro" id="IPR016024">
    <property type="entry name" value="ARM-type_fold"/>
</dbReference>
<dbReference type="PROSITE" id="PS51425">
    <property type="entry name" value="SCD"/>
    <property type="match status" value="1"/>
</dbReference>
<dbReference type="EMBL" id="LWCA01000171">
    <property type="protein sequence ID" value="OAF70234.1"/>
    <property type="molecule type" value="Genomic_DNA"/>
</dbReference>
<proteinExistence type="inferred from homology"/>
<dbReference type="InterPro" id="IPR020839">
    <property type="entry name" value="SCD"/>
</dbReference>
<dbReference type="GO" id="GO:0000785">
    <property type="term" value="C:chromatin"/>
    <property type="evidence" value="ECO:0007669"/>
    <property type="project" value="TreeGrafter"/>
</dbReference>
<reference evidence="3 4" key="1">
    <citation type="submission" date="2016-04" db="EMBL/GenBank/DDBJ databases">
        <title>The genome of Intoshia linei affirms orthonectids as highly simplified spiralians.</title>
        <authorList>
            <person name="Mikhailov K.V."/>
            <person name="Slusarev G.S."/>
            <person name="Nikitin M.A."/>
            <person name="Logacheva M.D."/>
            <person name="Penin A."/>
            <person name="Aleoshin V."/>
            <person name="Panchin Y.V."/>
        </authorList>
    </citation>
    <scope>NUCLEOTIDE SEQUENCE [LARGE SCALE GENOMIC DNA]</scope>
    <source>
        <strain evidence="3">Intl2013</strain>
        <tissue evidence="3">Whole animal</tissue>
    </source>
</reference>
<dbReference type="OrthoDB" id="498590at2759"/>
<name>A0A177B9W6_9BILA</name>
<evidence type="ECO:0000256" key="1">
    <source>
        <dbReference type="ARBA" id="ARBA00005486"/>
    </source>
</evidence>
<evidence type="ECO:0000259" key="2">
    <source>
        <dbReference type="PROSITE" id="PS51425"/>
    </source>
</evidence>
<protein>
    <submittedName>
        <fullName evidence="3">Cohesin subunit SA-3</fullName>
    </submittedName>
</protein>
<organism evidence="3 4">
    <name type="scientific">Intoshia linei</name>
    <dbReference type="NCBI Taxonomy" id="1819745"/>
    <lineage>
        <taxon>Eukaryota</taxon>
        <taxon>Metazoa</taxon>
        <taxon>Spiralia</taxon>
        <taxon>Lophotrochozoa</taxon>
        <taxon>Mesozoa</taxon>
        <taxon>Orthonectida</taxon>
        <taxon>Rhopaluridae</taxon>
        <taxon>Intoshia</taxon>
    </lineage>
</organism>
<comment type="caution">
    <text evidence="3">The sequence shown here is derived from an EMBL/GenBank/DDBJ whole genome shotgun (WGS) entry which is preliminary data.</text>
</comment>
<feature type="domain" description="SCD" evidence="2">
    <location>
        <begin position="285"/>
        <end position="370"/>
    </location>
</feature>
<evidence type="ECO:0000313" key="3">
    <source>
        <dbReference type="EMBL" id="OAF70234.1"/>
    </source>
</evidence>
<dbReference type="AlphaFoldDB" id="A0A177B9W6"/>
<dbReference type="GO" id="GO:0005634">
    <property type="term" value="C:nucleus"/>
    <property type="evidence" value="ECO:0007669"/>
    <property type="project" value="TreeGrafter"/>
</dbReference>
<dbReference type="GO" id="GO:0003682">
    <property type="term" value="F:chromatin binding"/>
    <property type="evidence" value="ECO:0007669"/>
    <property type="project" value="TreeGrafter"/>
</dbReference>
<dbReference type="InterPro" id="IPR013721">
    <property type="entry name" value="STAG"/>
</dbReference>
<dbReference type="PANTHER" id="PTHR11199:SF0">
    <property type="entry name" value="LD34181P-RELATED"/>
    <property type="match status" value="1"/>
</dbReference>
<dbReference type="InterPro" id="IPR056396">
    <property type="entry name" value="HEAT_SCC3-SA"/>
</dbReference>